<keyword evidence="7" id="KW-1185">Reference proteome</keyword>
<dbReference type="SUPFAM" id="SSF55136">
    <property type="entry name" value="Probable bacterial effector-binding domain"/>
    <property type="match status" value="1"/>
</dbReference>
<gene>
    <name evidence="6" type="ORF">CDQ84_14660</name>
</gene>
<feature type="domain" description="HTH merR-type" evidence="5">
    <location>
        <begin position="4"/>
        <end position="73"/>
    </location>
</feature>
<dbReference type="SMART" id="SM00422">
    <property type="entry name" value="HTH_MERR"/>
    <property type="match status" value="1"/>
</dbReference>
<dbReference type="OrthoDB" id="2043087at2"/>
<evidence type="ECO:0000256" key="4">
    <source>
        <dbReference type="ARBA" id="ARBA00023163"/>
    </source>
</evidence>
<dbReference type="Pfam" id="PF13411">
    <property type="entry name" value="MerR_1"/>
    <property type="match status" value="1"/>
</dbReference>
<dbReference type="InterPro" id="IPR011256">
    <property type="entry name" value="Reg_factor_effector_dom_sf"/>
</dbReference>
<evidence type="ECO:0000313" key="7">
    <source>
        <dbReference type="Proteomes" id="UP000236151"/>
    </source>
</evidence>
<dbReference type="AlphaFoldDB" id="A0A2K2F082"/>
<evidence type="ECO:0000313" key="6">
    <source>
        <dbReference type="EMBL" id="PNT96727.1"/>
    </source>
</evidence>
<dbReference type="PRINTS" id="PR00040">
    <property type="entry name" value="HTHMERR"/>
</dbReference>
<dbReference type="InterPro" id="IPR047057">
    <property type="entry name" value="MerR_fam"/>
</dbReference>
<dbReference type="SUPFAM" id="SSF46955">
    <property type="entry name" value="Putative DNA-binding domain"/>
    <property type="match status" value="1"/>
</dbReference>
<dbReference type="EMBL" id="NIOJ01000045">
    <property type="protein sequence ID" value="PNT96727.1"/>
    <property type="molecule type" value="Genomic_DNA"/>
</dbReference>
<keyword evidence="1" id="KW-0678">Repressor</keyword>
<dbReference type="InterPro" id="IPR000551">
    <property type="entry name" value="MerR-type_HTH_dom"/>
</dbReference>
<comment type="caution">
    <text evidence="6">The sequence shown here is derived from an EMBL/GenBank/DDBJ whole genome shotgun (WGS) entry which is preliminary data.</text>
</comment>
<dbReference type="RefSeq" id="WP_103082483.1">
    <property type="nucleotide sequence ID" value="NZ_CP021850.1"/>
</dbReference>
<dbReference type="PROSITE" id="PS50937">
    <property type="entry name" value="HTH_MERR_2"/>
    <property type="match status" value="1"/>
</dbReference>
<dbReference type="PANTHER" id="PTHR30204:SF69">
    <property type="entry name" value="MERR-FAMILY TRANSCRIPTIONAL REGULATOR"/>
    <property type="match status" value="1"/>
</dbReference>
<dbReference type="CDD" id="cd00592">
    <property type="entry name" value="HTH_MerR-like"/>
    <property type="match status" value="1"/>
</dbReference>
<evidence type="ECO:0000256" key="3">
    <source>
        <dbReference type="ARBA" id="ARBA00023125"/>
    </source>
</evidence>
<dbReference type="KEGG" id="cthd:CDO33_12210"/>
<keyword evidence="2" id="KW-0805">Transcription regulation</keyword>
<evidence type="ECO:0000256" key="1">
    <source>
        <dbReference type="ARBA" id="ARBA00022491"/>
    </source>
</evidence>
<dbReference type="InterPro" id="IPR009061">
    <property type="entry name" value="DNA-bd_dom_put_sf"/>
</dbReference>
<accession>A0A2K2F082</accession>
<dbReference type="Gene3D" id="1.10.1660.10">
    <property type="match status" value="1"/>
</dbReference>
<organism evidence="6 7">
    <name type="scientific">Clostridium thermosuccinogenes</name>
    <dbReference type="NCBI Taxonomy" id="84032"/>
    <lineage>
        <taxon>Bacteria</taxon>
        <taxon>Bacillati</taxon>
        <taxon>Bacillota</taxon>
        <taxon>Clostridia</taxon>
        <taxon>Eubacteriales</taxon>
        <taxon>Clostridiaceae</taxon>
        <taxon>Clostridium</taxon>
    </lineage>
</organism>
<keyword evidence="4" id="KW-0804">Transcription</keyword>
<dbReference type="GO" id="GO:0003700">
    <property type="term" value="F:DNA-binding transcription factor activity"/>
    <property type="evidence" value="ECO:0007669"/>
    <property type="project" value="InterPro"/>
</dbReference>
<reference evidence="6 7" key="1">
    <citation type="submission" date="2017-06" db="EMBL/GenBank/DDBJ databases">
        <title>Investigating the central metabolism of Clostridium thermosuccinogenes.</title>
        <authorList>
            <person name="Koendjbiharie J.G."/>
            <person name="van Kranenburg R."/>
        </authorList>
    </citation>
    <scope>NUCLEOTIDE SEQUENCE [LARGE SCALE GENOMIC DNA]</scope>
    <source>
        <strain evidence="6 7">DSM 5806</strain>
    </source>
</reference>
<evidence type="ECO:0000256" key="2">
    <source>
        <dbReference type="ARBA" id="ARBA00023015"/>
    </source>
</evidence>
<dbReference type="PANTHER" id="PTHR30204">
    <property type="entry name" value="REDOX-CYCLING DRUG-SENSING TRANSCRIPTIONAL ACTIVATOR SOXR"/>
    <property type="match status" value="1"/>
</dbReference>
<proteinExistence type="predicted"/>
<dbReference type="Proteomes" id="UP000236151">
    <property type="component" value="Unassembled WGS sequence"/>
</dbReference>
<protein>
    <recommendedName>
        <fullName evidence="5">HTH merR-type domain-containing protein</fullName>
    </recommendedName>
</protein>
<sequence>MNELVKISEVALKYGITTRTLRFYEDAGLIKSFRTEDYAYRLYDQKAIKRIEQILVLRKLNIAIKDIKKIYESNSIDVLLDVLGKKVHEIDDEVALLRQLREIVTTFIRQLEKCDFKIDTDLNLLYEKASAAEEQVNDSKDICDDNSMGKLMEVAEKLERMPDIRIIMLPRLKMARSGNTDLEEFDKWWSSVPVEQSLFPRDFMWYNPRLNCFEWLFAIPENMTDTNGYEVFDFPGGLYAVATAYDEGEEIMRVNKLVHKWVDESGEFEVSNSTNDTEERYDMGHIITPAGVYRPQMDLFIPIVRKGEKK</sequence>
<dbReference type="GO" id="GO:0003677">
    <property type="term" value="F:DNA binding"/>
    <property type="evidence" value="ECO:0007669"/>
    <property type="project" value="UniProtKB-KW"/>
</dbReference>
<keyword evidence="3" id="KW-0238">DNA-binding</keyword>
<name>A0A2K2F082_9CLOT</name>
<evidence type="ECO:0000259" key="5">
    <source>
        <dbReference type="PROSITE" id="PS50937"/>
    </source>
</evidence>